<protein>
    <submittedName>
        <fullName evidence="1">Twin-arginine translocation pathway signal protein</fullName>
    </submittedName>
</protein>
<sequence>MAGTRVSRRRILVAALLGSAPVIVPSALSKTLSGSIPWIAGTSPAPRGFGGQRFFTAAERRCVDALVARLIPADELGPGAREAGVVDFIDDQLAGPFGRGERWYMMGPFADGLETQGYQSEQPPAGLYRAALAELDAHCRAHFQDRLFADLSEAEQDAILGRIEGEDLEFAGVSASAFFALLQETTIEGFFCDPVHGGNRDMIGWRLVGFPGARYDYRDYLNHNGAAISIEPVGLSGRAAWNVD</sequence>
<dbReference type="InterPro" id="IPR027056">
    <property type="entry name" value="Gluconate_2DH_su3"/>
</dbReference>
<dbReference type="AlphaFoldDB" id="A0A2P7S8G6"/>
<dbReference type="EMBL" id="PXYK01000013">
    <property type="protein sequence ID" value="PSJ58764.1"/>
    <property type="molecule type" value="Genomic_DNA"/>
</dbReference>
<evidence type="ECO:0000313" key="2">
    <source>
        <dbReference type="Proteomes" id="UP000241229"/>
    </source>
</evidence>
<reference evidence="1 2" key="1">
    <citation type="submission" date="2018-03" db="EMBL/GenBank/DDBJ databases">
        <title>The draft genome of Mesorhizobium sp. 6GN-30.</title>
        <authorList>
            <person name="Liu L."/>
            <person name="Li L."/>
            <person name="Wang T."/>
            <person name="Zhang X."/>
            <person name="Liang L."/>
        </authorList>
    </citation>
    <scope>NUCLEOTIDE SEQUENCE [LARGE SCALE GENOMIC DNA]</scope>
    <source>
        <strain evidence="1 2">6GN30</strain>
    </source>
</reference>
<dbReference type="OrthoDB" id="8400810at2"/>
<proteinExistence type="predicted"/>
<accession>A0A2P7S8G6</accession>
<organism evidence="1 2">
    <name type="scientific">Kumtagia ephedrae</name>
    <dbReference type="NCBI Taxonomy" id="2116701"/>
    <lineage>
        <taxon>Bacteria</taxon>
        <taxon>Pseudomonadati</taxon>
        <taxon>Pseudomonadota</taxon>
        <taxon>Alphaproteobacteria</taxon>
        <taxon>Hyphomicrobiales</taxon>
        <taxon>Phyllobacteriaceae</taxon>
        <taxon>Kumtagia</taxon>
    </lineage>
</organism>
<comment type="caution">
    <text evidence="1">The sequence shown here is derived from an EMBL/GenBank/DDBJ whole genome shotgun (WGS) entry which is preliminary data.</text>
</comment>
<keyword evidence="2" id="KW-1185">Reference proteome</keyword>
<name>A0A2P7S8G6_9HYPH</name>
<dbReference type="Pfam" id="PF13618">
    <property type="entry name" value="Gluconate_2-dh3"/>
    <property type="match status" value="1"/>
</dbReference>
<dbReference type="Proteomes" id="UP000241229">
    <property type="component" value="Unassembled WGS sequence"/>
</dbReference>
<gene>
    <name evidence="1" type="ORF">C7I84_14910</name>
</gene>
<evidence type="ECO:0000313" key="1">
    <source>
        <dbReference type="EMBL" id="PSJ58764.1"/>
    </source>
</evidence>